<dbReference type="AlphaFoldDB" id="A0A645I4G7"/>
<gene>
    <name evidence="1" type="ORF">SDC9_189930</name>
</gene>
<dbReference type="EMBL" id="VSSQ01100082">
    <property type="protein sequence ID" value="MPN42373.1"/>
    <property type="molecule type" value="Genomic_DNA"/>
</dbReference>
<organism evidence="1">
    <name type="scientific">bioreactor metagenome</name>
    <dbReference type="NCBI Taxonomy" id="1076179"/>
    <lineage>
        <taxon>unclassified sequences</taxon>
        <taxon>metagenomes</taxon>
        <taxon>ecological metagenomes</taxon>
    </lineage>
</organism>
<protein>
    <submittedName>
        <fullName evidence="1">Uncharacterized protein</fullName>
    </submittedName>
</protein>
<accession>A0A645I4G7</accession>
<name>A0A645I4G7_9ZZZZ</name>
<evidence type="ECO:0000313" key="1">
    <source>
        <dbReference type="EMBL" id="MPN42373.1"/>
    </source>
</evidence>
<reference evidence="1" key="1">
    <citation type="submission" date="2019-08" db="EMBL/GenBank/DDBJ databases">
        <authorList>
            <person name="Kucharzyk K."/>
            <person name="Murdoch R.W."/>
            <person name="Higgins S."/>
            <person name="Loffler F."/>
        </authorList>
    </citation>
    <scope>NUCLEOTIDE SEQUENCE</scope>
</reference>
<comment type="caution">
    <text evidence="1">The sequence shown here is derived from an EMBL/GenBank/DDBJ whole genome shotgun (WGS) entry which is preliminary data.</text>
</comment>
<proteinExistence type="predicted"/>
<sequence length="117" mass="13148">MNRDTIGEFQLINMCIVKHCKPFVVEDHAQGAVVLVNLVDGAKIAVKRACAVLATAVWQLLAPFDLVVVLHLHHTVALAENRISADVLMLMGSWRVERRLQLCVDVIDAQHAFFHRR</sequence>